<reference evidence="4" key="1">
    <citation type="journal article" date="2021" name="Genome Biol. Evol.">
        <title>A High-Quality Reference Genome for a Parasitic Bivalve with Doubly Uniparental Inheritance (Bivalvia: Unionida).</title>
        <authorList>
            <person name="Smith C.H."/>
        </authorList>
    </citation>
    <scope>NUCLEOTIDE SEQUENCE</scope>
    <source>
        <strain evidence="4">CHS0354</strain>
    </source>
</reference>
<keyword evidence="2" id="KW-1133">Transmembrane helix</keyword>
<dbReference type="Pfam" id="PF00084">
    <property type="entry name" value="Sushi"/>
    <property type="match status" value="1"/>
</dbReference>
<evidence type="ECO:0000313" key="4">
    <source>
        <dbReference type="EMBL" id="KAK3592391.1"/>
    </source>
</evidence>
<feature type="transmembrane region" description="Helical" evidence="2">
    <location>
        <begin position="24"/>
        <end position="43"/>
    </location>
</feature>
<gene>
    <name evidence="4" type="ORF">CHS0354_026087</name>
</gene>
<feature type="domain" description="Sushi" evidence="3">
    <location>
        <begin position="149"/>
        <end position="178"/>
    </location>
</feature>
<keyword evidence="1" id="KW-1015">Disulfide bond</keyword>
<evidence type="ECO:0000259" key="3">
    <source>
        <dbReference type="Pfam" id="PF00084"/>
    </source>
</evidence>
<keyword evidence="5" id="KW-1185">Reference proteome</keyword>
<keyword evidence="2" id="KW-0812">Transmembrane</keyword>
<dbReference type="InterPro" id="IPR000436">
    <property type="entry name" value="Sushi_SCR_CCP_dom"/>
</dbReference>
<dbReference type="Proteomes" id="UP001195483">
    <property type="component" value="Unassembled WGS sequence"/>
</dbReference>
<evidence type="ECO:0000256" key="1">
    <source>
        <dbReference type="ARBA" id="ARBA00023157"/>
    </source>
</evidence>
<reference evidence="4" key="2">
    <citation type="journal article" date="2021" name="Genome Biol. Evol.">
        <title>Developing a high-quality reference genome for a parasitic bivalve with doubly uniparental inheritance (Bivalvia: Unionida).</title>
        <authorList>
            <person name="Smith C.H."/>
        </authorList>
    </citation>
    <scope>NUCLEOTIDE SEQUENCE</scope>
    <source>
        <strain evidence="4">CHS0354</strain>
        <tissue evidence="4">Mantle</tissue>
    </source>
</reference>
<proteinExistence type="predicted"/>
<dbReference type="AlphaFoldDB" id="A0AAE0SIM8"/>
<evidence type="ECO:0000256" key="2">
    <source>
        <dbReference type="SAM" id="Phobius"/>
    </source>
</evidence>
<organism evidence="4 5">
    <name type="scientific">Potamilus streckersoni</name>
    <dbReference type="NCBI Taxonomy" id="2493646"/>
    <lineage>
        <taxon>Eukaryota</taxon>
        <taxon>Metazoa</taxon>
        <taxon>Spiralia</taxon>
        <taxon>Lophotrochozoa</taxon>
        <taxon>Mollusca</taxon>
        <taxon>Bivalvia</taxon>
        <taxon>Autobranchia</taxon>
        <taxon>Heteroconchia</taxon>
        <taxon>Palaeoheterodonta</taxon>
        <taxon>Unionida</taxon>
        <taxon>Unionoidea</taxon>
        <taxon>Unionidae</taxon>
        <taxon>Ambleminae</taxon>
        <taxon>Lampsilini</taxon>
        <taxon>Potamilus</taxon>
    </lineage>
</organism>
<protein>
    <recommendedName>
        <fullName evidence="3">Sushi domain-containing protein</fullName>
    </recommendedName>
</protein>
<keyword evidence="2" id="KW-0472">Membrane</keyword>
<name>A0AAE0SIM8_9BIVA</name>
<comment type="caution">
    <text evidence="4">The sequence shown here is derived from an EMBL/GenBank/DDBJ whole genome shotgun (WGS) entry which is preliminary data.</text>
</comment>
<evidence type="ECO:0000313" key="5">
    <source>
        <dbReference type="Proteomes" id="UP001195483"/>
    </source>
</evidence>
<dbReference type="CDD" id="cd00033">
    <property type="entry name" value="CCP"/>
    <property type="match status" value="1"/>
</dbReference>
<accession>A0AAE0SIM8</accession>
<dbReference type="EMBL" id="JAEAOA010001557">
    <property type="protein sequence ID" value="KAK3592391.1"/>
    <property type="molecule type" value="Genomic_DNA"/>
</dbReference>
<reference evidence="4" key="3">
    <citation type="submission" date="2023-05" db="EMBL/GenBank/DDBJ databases">
        <authorList>
            <person name="Smith C.H."/>
        </authorList>
    </citation>
    <scope>NUCLEOTIDE SEQUENCE</scope>
    <source>
        <strain evidence="4">CHS0354</strain>
        <tissue evidence="4">Mantle</tissue>
    </source>
</reference>
<dbReference type="Gene3D" id="2.10.70.10">
    <property type="entry name" value="Complement Module, domain 1"/>
    <property type="match status" value="1"/>
</dbReference>
<sequence>MRMTYNLLSDTYFTALYTMPKLSFFHNLHILFIFLLLELSASIRQGENGRYLYNDDLGFERYCHYCPPVAMYDSENNVLYQEPRCFEKNYPFHLKCDQEELERKLLPVCRYGTLPSCFLHKMPEDGYWNCTSSFFHNKTSDGYHIPVYTMCQLTCEQGFSPTGISNIYCRENRHWDLNPNTVACQKSVSADEPGHRKVDRRERKKLLQILRLEKKLVNLKIAMLSEHKRQNINNILLR</sequence>